<accession>A0A0E4H8T6</accession>
<keyword evidence="1" id="KW-0472">Membrane</keyword>
<evidence type="ECO:0000256" key="1">
    <source>
        <dbReference type="SAM" id="Phobius"/>
    </source>
</evidence>
<organism evidence="2 3">
    <name type="scientific">Paenibacillus riograndensis SBR5</name>
    <dbReference type="NCBI Taxonomy" id="1073571"/>
    <lineage>
        <taxon>Bacteria</taxon>
        <taxon>Bacillati</taxon>
        <taxon>Bacillota</taxon>
        <taxon>Bacilli</taxon>
        <taxon>Bacillales</taxon>
        <taxon>Paenibacillaceae</taxon>
        <taxon>Paenibacillus</taxon>
        <taxon>Paenibacillus sonchi group</taxon>
    </lineage>
</organism>
<reference evidence="3" key="1">
    <citation type="submission" date="2015-03" db="EMBL/GenBank/DDBJ databases">
        <authorList>
            <person name="Wibberg D."/>
        </authorList>
    </citation>
    <scope>NUCLEOTIDE SEQUENCE [LARGE SCALE GENOMIC DNA]</scope>
</reference>
<gene>
    <name evidence="2" type="ORF">PRIO_2132</name>
</gene>
<dbReference type="PATRIC" id="fig|1073571.4.peg.2253"/>
<sequence>MSFSLTFWIISLVFLLFLAGILTAAYNDDQTKGL</sequence>
<feature type="transmembrane region" description="Helical" evidence="1">
    <location>
        <begin position="6"/>
        <end position="26"/>
    </location>
</feature>
<dbReference type="HOGENOM" id="CLU_220771_0_0_9"/>
<dbReference type="Proteomes" id="UP000033163">
    <property type="component" value="Chromosome I"/>
</dbReference>
<evidence type="ECO:0000313" key="2">
    <source>
        <dbReference type="EMBL" id="CQR54541.1"/>
    </source>
</evidence>
<keyword evidence="1" id="KW-0812">Transmembrane</keyword>
<dbReference type="KEGG" id="pri:PRIO_2132"/>
<evidence type="ECO:0000313" key="3">
    <source>
        <dbReference type="Proteomes" id="UP000033163"/>
    </source>
</evidence>
<protein>
    <submittedName>
        <fullName evidence="2">Putative membrane protein</fullName>
    </submittedName>
</protein>
<keyword evidence="1" id="KW-1133">Transmembrane helix</keyword>
<dbReference type="EMBL" id="LN831776">
    <property type="protein sequence ID" value="CQR54541.1"/>
    <property type="molecule type" value="Genomic_DNA"/>
</dbReference>
<proteinExistence type="predicted"/>
<name>A0A0E4H8T6_9BACL</name>
<dbReference type="AlphaFoldDB" id="A0A0E4H8T6"/>